<dbReference type="OrthoDB" id="288590at2759"/>
<evidence type="ECO:0000313" key="6">
    <source>
        <dbReference type="Proteomes" id="UP000748025"/>
    </source>
</evidence>
<dbReference type="AlphaFoldDB" id="A0A9P7N837"/>
<dbReference type="SUPFAM" id="SSF51197">
    <property type="entry name" value="Clavaminate synthase-like"/>
    <property type="match status" value="1"/>
</dbReference>
<evidence type="ECO:0000256" key="2">
    <source>
        <dbReference type="ARBA" id="ARBA00023002"/>
    </source>
</evidence>
<dbReference type="EMBL" id="SRPW01001517">
    <property type="protein sequence ID" value="KAG6000547.1"/>
    <property type="molecule type" value="Genomic_DNA"/>
</dbReference>
<dbReference type="GO" id="GO:0016491">
    <property type="term" value="F:oxidoreductase activity"/>
    <property type="evidence" value="ECO:0007669"/>
    <property type="project" value="UniProtKB-KW"/>
</dbReference>
<keyword evidence="3" id="KW-0408">Iron</keyword>
<protein>
    <recommendedName>
        <fullName evidence="4">Non-haem dioxygenase N-terminal domain-containing protein</fullName>
    </recommendedName>
</protein>
<proteinExistence type="predicted"/>
<dbReference type="InterPro" id="IPR027443">
    <property type="entry name" value="IPNS-like_sf"/>
</dbReference>
<dbReference type="GO" id="GO:0046872">
    <property type="term" value="F:metal ion binding"/>
    <property type="evidence" value="ECO:0007669"/>
    <property type="project" value="UniProtKB-KW"/>
</dbReference>
<dbReference type="PANTHER" id="PTHR10209:SF804">
    <property type="entry name" value="FE2OG DIOXYGENASE DOMAIN-CONTAINING PROTEIN"/>
    <property type="match status" value="1"/>
</dbReference>
<keyword evidence="1" id="KW-0479">Metal-binding</keyword>
<keyword evidence="2" id="KW-0560">Oxidoreductase</keyword>
<evidence type="ECO:0000313" key="5">
    <source>
        <dbReference type="EMBL" id="KAG6000547.1"/>
    </source>
</evidence>
<evidence type="ECO:0000256" key="3">
    <source>
        <dbReference type="ARBA" id="ARBA00023004"/>
    </source>
</evidence>
<gene>
    <name evidence="5" type="ORF">E4U43_001578</name>
</gene>
<dbReference type="Pfam" id="PF14226">
    <property type="entry name" value="DIOX_N"/>
    <property type="match status" value="1"/>
</dbReference>
<evidence type="ECO:0000259" key="4">
    <source>
        <dbReference type="Pfam" id="PF14226"/>
    </source>
</evidence>
<reference evidence="5" key="1">
    <citation type="journal article" date="2020" name="bioRxiv">
        <title>Whole genome comparisons of ergot fungi reveals the divergence and evolution of species within the genus Claviceps are the result of varying mechanisms driving genome evolution and host range expansion.</title>
        <authorList>
            <person name="Wyka S.A."/>
            <person name="Mondo S.J."/>
            <person name="Liu M."/>
            <person name="Dettman J."/>
            <person name="Nalam V."/>
            <person name="Broders K.D."/>
        </authorList>
    </citation>
    <scope>NUCLEOTIDE SEQUENCE</scope>
    <source>
        <strain evidence="5">CCC 602</strain>
    </source>
</reference>
<feature type="domain" description="Non-haem dioxygenase N-terminal" evidence="4">
    <location>
        <begin position="50"/>
        <end position="175"/>
    </location>
</feature>
<dbReference type="Proteomes" id="UP000748025">
    <property type="component" value="Unassembled WGS sequence"/>
</dbReference>
<organism evidence="5 6">
    <name type="scientific">Claviceps pusilla</name>
    <dbReference type="NCBI Taxonomy" id="123648"/>
    <lineage>
        <taxon>Eukaryota</taxon>
        <taxon>Fungi</taxon>
        <taxon>Dikarya</taxon>
        <taxon>Ascomycota</taxon>
        <taxon>Pezizomycotina</taxon>
        <taxon>Sordariomycetes</taxon>
        <taxon>Hypocreomycetidae</taxon>
        <taxon>Hypocreales</taxon>
        <taxon>Clavicipitaceae</taxon>
        <taxon>Claviceps</taxon>
    </lineage>
</organism>
<feature type="non-terminal residue" evidence="5">
    <location>
        <position position="254"/>
    </location>
</feature>
<keyword evidence="6" id="KW-1185">Reference proteome</keyword>
<accession>A0A9P7N837</accession>
<dbReference type="Gene3D" id="2.60.120.330">
    <property type="entry name" value="B-lactam Antibiotic, Isopenicillin N Synthase, Chain"/>
    <property type="match status" value="1"/>
</dbReference>
<sequence>MASNAAVAKQGLVIPAAGSRQQSGPILICVYASALNMLHWTSASILTLAIQLIDFSQFLSGNPQERQSAAREILHGFQTAGFIYLKNHLIPSDVIQRTFARSADFFALDDEVKLKLNWTTPESNRGYSAPGREKVSLSLDMDEVSKSRNAAPDLKESLEIGRDADTKFPNKWPNEDDVTSLRGFRTDMVDFFERCQALHVEVMRAIALGMGLGQDFFDQRVNVGDNTLRLLHYPGVKADVFKLNPGQVRAGEHS</sequence>
<comment type="caution">
    <text evidence="5">The sequence shown here is derived from an EMBL/GenBank/DDBJ whole genome shotgun (WGS) entry which is preliminary data.</text>
</comment>
<evidence type="ECO:0000256" key="1">
    <source>
        <dbReference type="ARBA" id="ARBA00022723"/>
    </source>
</evidence>
<name>A0A9P7N837_9HYPO</name>
<dbReference type="InterPro" id="IPR026992">
    <property type="entry name" value="DIOX_N"/>
</dbReference>
<dbReference type="PANTHER" id="PTHR10209">
    <property type="entry name" value="OXIDOREDUCTASE, 2OG-FE II OXYGENASE FAMILY PROTEIN"/>
    <property type="match status" value="1"/>
</dbReference>